<dbReference type="NCBIfam" id="TIGR00254">
    <property type="entry name" value="GGDEF"/>
    <property type="match status" value="1"/>
</dbReference>
<dbReference type="InterPro" id="IPR029787">
    <property type="entry name" value="Nucleotide_cyclase"/>
</dbReference>
<dbReference type="Pfam" id="PF00990">
    <property type="entry name" value="GGDEF"/>
    <property type="match status" value="1"/>
</dbReference>
<dbReference type="eggNOG" id="COG5001">
    <property type="taxonomic scope" value="Bacteria"/>
</dbReference>
<evidence type="ECO:0000313" key="6">
    <source>
        <dbReference type="EMBL" id="KDB54071.1"/>
    </source>
</evidence>
<dbReference type="SMART" id="SM00052">
    <property type="entry name" value="EAL"/>
    <property type="match status" value="1"/>
</dbReference>
<evidence type="ECO:0000256" key="1">
    <source>
        <dbReference type="ARBA" id="ARBA00051114"/>
    </source>
</evidence>
<dbReference type="FunFam" id="3.20.20.450:FF:000001">
    <property type="entry name" value="Cyclic di-GMP phosphodiesterase yahA"/>
    <property type="match status" value="1"/>
</dbReference>
<keyword evidence="7" id="KW-1185">Reference proteome</keyword>
<dbReference type="Proteomes" id="UP000026714">
    <property type="component" value="Unassembled WGS sequence"/>
</dbReference>
<protein>
    <submittedName>
        <fullName evidence="6">Diguanylate cyclase/phosphodiesterase</fullName>
    </submittedName>
</protein>
<comment type="caution">
    <text evidence="6">The sequence shown here is derived from an EMBL/GenBank/DDBJ whole genome shotgun (WGS) entry which is preliminary data.</text>
</comment>
<evidence type="ECO:0000259" key="3">
    <source>
        <dbReference type="PROSITE" id="PS50113"/>
    </source>
</evidence>
<proteinExistence type="predicted"/>
<dbReference type="InterPro" id="IPR052155">
    <property type="entry name" value="Biofilm_reg_signaling"/>
</dbReference>
<dbReference type="InterPro" id="IPR035919">
    <property type="entry name" value="EAL_sf"/>
</dbReference>
<dbReference type="PROSITE" id="PS50887">
    <property type="entry name" value="GGDEF"/>
    <property type="match status" value="1"/>
</dbReference>
<dbReference type="PROSITE" id="PS50113">
    <property type="entry name" value="PAC"/>
    <property type="match status" value="1"/>
</dbReference>
<dbReference type="InterPro" id="IPR001633">
    <property type="entry name" value="EAL_dom"/>
</dbReference>
<dbReference type="InterPro" id="IPR000160">
    <property type="entry name" value="GGDEF_dom"/>
</dbReference>
<feature type="domain" description="PAC" evidence="3">
    <location>
        <begin position="191"/>
        <end position="243"/>
    </location>
</feature>
<organism evidence="6 7">
    <name type="scientific">Sphaerotilus natans subsp. natans DSM 6575</name>
    <dbReference type="NCBI Taxonomy" id="1286631"/>
    <lineage>
        <taxon>Bacteria</taxon>
        <taxon>Pseudomonadati</taxon>
        <taxon>Pseudomonadota</taxon>
        <taxon>Betaproteobacteria</taxon>
        <taxon>Burkholderiales</taxon>
        <taxon>Sphaerotilaceae</taxon>
        <taxon>Sphaerotilus</taxon>
    </lineage>
</organism>
<dbReference type="PROSITE" id="PS50883">
    <property type="entry name" value="EAL"/>
    <property type="match status" value="1"/>
</dbReference>
<dbReference type="NCBIfam" id="TIGR00229">
    <property type="entry name" value="sensory_box"/>
    <property type="match status" value="1"/>
</dbReference>
<feature type="domain" description="PAS" evidence="2">
    <location>
        <begin position="244"/>
        <end position="307"/>
    </location>
</feature>
<dbReference type="PANTHER" id="PTHR44757">
    <property type="entry name" value="DIGUANYLATE CYCLASE DGCP"/>
    <property type="match status" value="1"/>
</dbReference>
<dbReference type="PANTHER" id="PTHR44757:SF2">
    <property type="entry name" value="BIOFILM ARCHITECTURE MAINTENANCE PROTEIN MBAA"/>
    <property type="match status" value="1"/>
</dbReference>
<evidence type="ECO:0000259" key="5">
    <source>
        <dbReference type="PROSITE" id="PS50887"/>
    </source>
</evidence>
<dbReference type="GO" id="GO:0071732">
    <property type="term" value="P:cellular response to nitric oxide"/>
    <property type="evidence" value="ECO:0007669"/>
    <property type="project" value="UniProtKB-ARBA"/>
</dbReference>
<dbReference type="SUPFAM" id="SSF55073">
    <property type="entry name" value="Nucleotide cyclase"/>
    <property type="match status" value="1"/>
</dbReference>
<dbReference type="STRING" id="34103.SAMN05421778_104106"/>
<dbReference type="Gene3D" id="3.30.70.270">
    <property type="match status" value="1"/>
</dbReference>
<dbReference type="Pfam" id="PF13426">
    <property type="entry name" value="PAS_9"/>
    <property type="match status" value="1"/>
</dbReference>
<feature type="domain" description="GGDEF" evidence="5">
    <location>
        <begin position="394"/>
        <end position="529"/>
    </location>
</feature>
<dbReference type="SMART" id="SM00267">
    <property type="entry name" value="GGDEF"/>
    <property type="match status" value="1"/>
</dbReference>
<comment type="catalytic activity">
    <reaction evidence="1">
        <text>3',3'-c-di-GMP + H2O = 5'-phosphoguanylyl(3'-&gt;5')guanosine + H(+)</text>
        <dbReference type="Rhea" id="RHEA:24902"/>
        <dbReference type="ChEBI" id="CHEBI:15377"/>
        <dbReference type="ChEBI" id="CHEBI:15378"/>
        <dbReference type="ChEBI" id="CHEBI:58754"/>
        <dbReference type="ChEBI" id="CHEBI:58805"/>
        <dbReference type="EC" id="3.1.4.52"/>
    </reaction>
    <physiologicalReaction direction="left-to-right" evidence="1">
        <dbReference type="Rhea" id="RHEA:24903"/>
    </physiologicalReaction>
</comment>
<dbReference type="FunFam" id="3.30.70.270:FF:000001">
    <property type="entry name" value="Diguanylate cyclase domain protein"/>
    <property type="match status" value="1"/>
</dbReference>
<feature type="domain" description="EAL" evidence="4">
    <location>
        <begin position="538"/>
        <end position="791"/>
    </location>
</feature>
<dbReference type="SUPFAM" id="SSF55785">
    <property type="entry name" value="PYP-like sensor domain (PAS domain)"/>
    <property type="match status" value="2"/>
</dbReference>
<dbReference type="InterPro" id="IPR000014">
    <property type="entry name" value="PAS"/>
</dbReference>
<dbReference type="Gene3D" id="3.30.450.20">
    <property type="entry name" value="PAS domain"/>
    <property type="match status" value="2"/>
</dbReference>
<dbReference type="CDD" id="cd00130">
    <property type="entry name" value="PAS"/>
    <property type="match status" value="1"/>
</dbReference>
<dbReference type="AlphaFoldDB" id="A0A059KRN2"/>
<dbReference type="Pfam" id="PF08448">
    <property type="entry name" value="PAS_4"/>
    <property type="match status" value="1"/>
</dbReference>
<dbReference type="EMBL" id="AZRA01000007">
    <property type="protein sequence ID" value="KDB54071.1"/>
    <property type="molecule type" value="Genomic_DNA"/>
</dbReference>
<dbReference type="CDD" id="cd01949">
    <property type="entry name" value="GGDEF"/>
    <property type="match status" value="1"/>
</dbReference>
<accession>A0A059KRN2</accession>
<dbReference type="Gene3D" id="3.20.20.450">
    <property type="entry name" value="EAL domain"/>
    <property type="match status" value="1"/>
</dbReference>
<name>A0A059KRN2_9BURK</name>
<dbReference type="CDD" id="cd01948">
    <property type="entry name" value="EAL"/>
    <property type="match status" value="1"/>
</dbReference>
<evidence type="ECO:0000313" key="7">
    <source>
        <dbReference type="Proteomes" id="UP000026714"/>
    </source>
</evidence>
<dbReference type="InterPro" id="IPR043128">
    <property type="entry name" value="Rev_trsase/Diguanyl_cyclase"/>
</dbReference>
<dbReference type="InterPro" id="IPR000700">
    <property type="entry name" value="PAS-assoc_C"/>
</dbReference>
<gene>
    <name evidence="6" type="ORF">X805_02940</name>
</gene>
<dbReference type="Pfam" id="PF00563">
    <property type="entry name" value="EAL"/>
    <property type="match status" value="1"/>
</dbReference>
<dbReference type="SUPFAM" id="SSF141868">
    <property type="entry name" value="EAL domain-like"/>
    <property type="match status" value="1"/>
</dbReference>
<evidence type="ECO:0000259" key="4">
    <source>
        <dbReference type="PROSITE" id="PS50883"/>
    </source>
</evidence>
<reference evidence="6 7" key="1">
    <citation type="journal article" date="2014" name="FEMS Microbiol. Ecol.">
        <title>Sphaerotilus natans encrusted with nanoball-shaped Fe(III) oxide minerals formed by nitrate-reducing mixotrophic Fe(II) oxidation.</title>
        <authorList>
            <person name="Park S."/>
            <person name="Kim D.H."/>
            <person name="Lee J.H."/>
            <person name="Hur H.G."/>
        </authorList>
    </citation>
    <scope>NUCLEOTIDE SEQUENCE [LARGE SCALE GENOMIC DNA]</scope>
    <source>
        <strain evidence="6 7">DSM 6575</strain>
    </source>
</reference>
<dbReference type="InterPro" id="IPR035965">
    <property type="entry name" value="PAS-like_dom_sf"/>
</dbReference>
<dbReference type="SMART" id="SM00091">
    <property type="entry name" value="PAS"/>
    <property type="match status" value="1"/>
</dbReference>
<evidence type="ECO:0000259" key="2">
    <source>
        <dbReference type="PROSITE" id="PS50112"/>
    </source>
</evidence>
<dbReference type="PATRIC" id="fig|1286631.3.peg.289"/>
<dbReference type="GO" id="GO:0071111">
    <property type="term" value="F:cyclic-guanylate-specific phosphodiesterase activity"/>
    <property type="evidence" value="ECO:0007669"/>
    <property type="project" value="UniProtKB-EC"/>
</dbReference>
<dbReference type="InterPro" id="IPR013656">
    <property type="entry name" value="PAS_4"/>
</dbReference>
<sequence length="795" mass="86898">MRGDFIIFDMPCPIAPELETALAAAALLGLPAVALDLRGQELAGAGLMLEPAGRERLLAALADRPRGPIEPLQAAAGRWLQLDLSWPAGAQAAQALALVREVGAPQVAEPTFRRERDRLCWLADSAPVLMAYCENEALRCSYANRAFVQSLCPAASERGPIGQPLAGAVTPDLADWLQAATAQLERDGEAVCNEQWLTLADGTVIWAELTLAPHVDARGRRHGLYLLVSDHSRHHHAERALLESEERLARFMQAGVEGIVFHRDGHIVDANPALCTLIGQSLHELLDRPLLGLIAPECQSRLARRLDAQEDLCIETSLIAKDGRRIPVELIERGTLQRGAPMRMTVLRDIRERRDVQDQLHYLEHHDALTGLANRHALFSQLEHLMVAARASDTRLALLFIDLDHFKRVNDSLGHAAGDALLKTLASRLGERVRSTDRVARFGGDEFIVLLPGVRSREAIAHVARKLLEALARPVRIAGSSQDISITPSIGIAVYPDDGDTPDVLIQHADAALHAAKAQGRAHSVFFEPRQVSLARDNLVLEGQLGQAIAQQEFALLFQPQVCARDGRFVGVEALIRWNHPERGLLVPDAFIALAEQHRLIVPIGAWVLREAARQARLWHEAGLPLTVAVNLSTLQFQAPDFVASIEQLLAETALPPGWLELELTERMLMDDVPGVLARLAQLRQLGVKLSVDDFGTGYSSLSHLKELPIDKMKIDRSFVRELPHQRESAAIAGAIIELARGLGLTVVAEGVETEAQREFLLAHGCDQLQGMGIGAPMDAAALQAWQRARTVAPP</sequence>
<dbReference type="PROSITE" id="PS50112">
    <property type="entry name" value="PAS"/>
    <property type="match status" value="1"/>
</dbReference>